<name>A0A8X6WFT7_TRICX</name>
<protein>
    <submittedName>
        <fullName evidence="1">Uncharacterized protein</fullName>
    </submittedName>
</protein>
<evidence type="ECO:0000313" key="1">
    <source>
        <dbReference type="EMBL" id="GFY33221.1"/>
    </source>
</evidence>
<comment type="caution">
    <text evidence="1">The sequence shown here is derived from an EMBL/GenBank/DDBJ whole genome shotgun (WGS) entry which is preliminary data.</text>
</comment>
<sequence>MLWLDKSFLGYCMGSFIRMEECLNAQGYISVIADQVQPVIGHSRDITSLGWHAESPDLNLIEKLWNEIERRIKQLDPESSNRRHWKVQFITYGLILFIPSTNLYCSYQVSRRAVAS</sequence>
<dbReference type="GO" id="GO:0003676">
    <property type="term" value="F:nucleic acid binding"/>
    <property type="evidence" value="ECO:0007669"/>
    <property type="project" value="InterPro"/>
</dbReference>
<keyword evidence="2" id="KW-1185">Reference proteome</keyword>
<dbReference type="Proteomes" id="UP000887159">
    <property type="component" value="Unassembled WGS sequence"/>
</dbReference>
<evidence type="ECO:0000313" key="2">
    <source>
        <dbReference type="Proteomes" id="UP000887159"/>
    </source>
</evidence>
<proteinExistence type="predicted"/>
<organism evidence="1 2">
    <name type="scientific">Trichonephila clavipes</name>
    <name type="common">Golden silk orbweaver</name>
    <name type="synonym">Nephila clavipes</name>
    <dbReference type="NCBI Taxonomy" id="2585209"/>
    <lineage>
        <taxon>Eukaryota</taxon>
        <taxon>Metazoa</taxon>
        <taxon>Ecdysozoa</taxon>
        <taxon>Arthropoda</taxon>
        <taxon>Chelicerata</taxon>
        <taxon>Arachnida</taxon>
        <taxon>Araneae</taxon>
        <taxon>Araneomorphae</taxon>
        <taxon>Entelegynae</taxon>
        <taxon>Araneoidea</taxon>
        <taxon>Nephilidae</taxon>
        <taxon>Trichonephila</taxon>
    </lineage>
</organism>
<gene>
    <name evidence="1" type="ORF">TNCV_1240721</name>
</gene>
<dbReference type="AlphaFoldDB" id="A0A8X6WFT7"/>
<dbReference type="EMBL" id="BMAU01021409">
    <property type="protein sequence ID" value="GFY33221.1"/>
    <property type="molecule type" value="Genomic_DNA"/>
</dbReference>
<dbReference type="InterPro" id="IPR036397">
    <property type="entry name" value="RNaseH_sf"/>
</dbReference>
<accession>A0A8X6WFT7</accession>
<dbReference type="Gene3D" id="3.30.420.10">
    <property type="entry name" value="Ribonuclease H-like superfamily/Ribonuclease H"/>
    <property type="match status" value="1"/>
</dbReference>
<reference evidence="1" key="1">
    <citation type="submission" date="2020-08" db="EMBL/GenBank/DDBJ databases">
        <title>Multicomponent nature underlies the extraordinary mechanical properties of spider dragline silk.</title>
        <authorList>
            <person name="Kono N."/>
            <person name="Nakamura H."/>
            <person name="Mori M."/>
            <person name="Yoshida Y."/>
            <person name="Ohtoshi R."/>
            <person name="Malay A.D."/>
            <person name="Moran D.A.P."/>
            <person name="Tomita M."/>
            <person name="Numata K."/>
            <person name="Arakawa K."/>
        </authorList>
    </citation>
    <scope>NUCLEOTIDE SEQUENCE</scope>
</reference>